<evidence type="ECO:0000313" key="4">
    <source>
        <dbReference type="Proteomes" id="UP001551482"/>
    </source>
</evidence>
<keyword evidence="1" id="KW-0472">Membrane</keyword>
<dbReference type="Proteomes" id="UP001551482">
    <property type="component" value="Unassembled WGS sequence"/>
</dbReference>
<dbReference type="Pfam" id="PF03458">
    <property type="entry name" value="Gly_transporter"/>
    <property type="match status" value="1"/>
</dbReference>
<keyword evidence="4" id="KW-1185">Reference proteome</keyword>
<evidence type="ECO:0000313" key="3">
    <source>
        <dbReference type="EMBL" id="MEU8133747.1"/>
    </source>
</evidence>
<name>A0ABV3DET4_9ACTN</name>
<reference evidence="3 4" key="1">
    <citation type="submission" date="2024-06" db="EMBL/GenBank/DDBJ databases">
        <title>The Natural Products Discovery Center: Release of the First 8490 Sequenced Strains for Exploring Actinobacteria Biosynthetic Diversity.</title>
        <authorList>
            <person name="Kalkreuter E."/>
            <person name="Kautsar S.A."/>
            <person name="Yang D."/>
            <person name="Bader C.D."/>
            <person name="Teijaro C.N."/>
            <person name="Fluegel L."/>
            <person name="Davis C.M."/>
            <person name="Simpson J.R."/>
            <person name="Lauterbach L."/>
            <person name="Steele A.D."/>
            <person name="Gui C."/>
            <person name="Meng S."/>
            <person name="Li G."/>
            <person name="Viehrig K."/>
            <person name="Ye F."/>
            <person name="Su P."/>
            <person name="Kiefer A.F."/>
            <person name="Nichols A."/>
            <person name="Cepeda A.J."/>
            <person name="Yan W."/>
            <person name="Fan B."/>
            <person name="Jiang Y."/>
            <person name="Adhikari A."/>
            <person name="Zheng C.-J."/>
            <person name="Schuster L."/>
            <person name="Cowan T.M."/>
            <person name="Smanski M.J."/>
            <person name="Chevrette M.G."/>
            <person name="De Carvalho L.P.S."/>
            <person name="Shen B."/>
        </authorList>
    </citation>
    <scope>NUCLEOTIDE SEQUENCE [LARGE SCALE GENOMIC DNA]</scope>
    <source>
        <strain evidence="3 4">NPDC048946</strain>
    </source>
</reference>
<evidence type="ECO:0000256" key="1">
    <source>
        <dbReference type="SAM" id="Phobius"/>
    </source>
</evidence>
<feature type="domain" description="Glycine transporter" evidence="2">
    <location>
        <begin position="1"/>
        <end position="43"/>
    </location>
</feature>
<comment type="caution">
    <text evidence="3">The sequence shown here is derived from an EMBL/GenBank/DDBJ whole genome shotgun (WGS) entry which is preliminary data.</text>
</comment>
<proteinExistence type="predicted"/>
<sequence length="66" mass="7008">MALLGGIGGGVSRDVIVNRVPAAFTNSSYIALCLIAGVIGYLIAYDKGPLFREGLFQFVTSFALPW</sequence>
<accession>A0ABV3DET4</accession>
<keyword evidence="1" id="KW-1133">Transmembrane helix</keyword>
<dbReference type="EMBL" id="JBEZFP010000018">
    <property type="protein sequence ID" value="MEU8133747.1"/>
    <property type="molecule type" value="Genomic_DNA"/>
</dbReference>
<dbReference type="InterPro" id="IPR005115">
    <property type="entry name" value="Gly_transporter"/>
</dbReference>
<gene>
    <name evidence="3" type="ORF">AB0C36_09585</name>
</gene>
<organism evidence="3 4">
    <name type="scientific">Streptodolium elevatio</name>
    <dbReference type="NCBI Taxonomy" id="3157996"/>
    <lineage>
        <taxon>Bacteria</taxon>
        <taxon>Bacillati</taxon>
        <taxon>Actinomycetota</taxon>
        <taxon>Actinomycetes</taxon>
        <taxon>Kitasatosporales</taxon>
        <taxon>Streptomycetaceae</taxon>
        <taxon>Streptodolium</taxon>
    </lineage>
</organism>
<dbReference type="RefSeq" id="WP_358351758.1">
    <property type="nucleotide sequence ID" value="NZ_JBEZFP010000018.1"/>
</dbReference>
<evidence type="ECO:0000259" key="2">
    <source>
        <dbReference type="Pfam" id="PF03458"/>
    </source>
</evidence>
<keyword evidence="1" id="KW-0812">Transmembrane</keyword>
<protein>
    <submittedName>
        <fullName evidence="3">TRIC cation channel family protein</fullName>
    </submittedName>
</protein>
<feature type="transmembrane region" description="Helical" evidence="1">
    <location>
        <begin position="27"/>
        <end position="45"/>
    </location>
</feature>